<keyword evidence="5" id="KW-0539">Nucleus</keyword>
<evidence type="ECO:0000259" key="7">
    <source>
        <dbReference type="PROSITE" id="PS50048"/>
    </source>
</evidence>
<dbReference type="OrthoDB" id="2123952at2759"/>
<reference evidence="8 9" key="1">
    <citation type="journal article" date="2019" name="Nat. Ecol. Evol.">
        <title>Megaphylogeny resolves global patterns of mushroom evolution.</title>
        <authorList>
            <person name="Varga T."/>
            <person name="Krizsan K."/>
            <person name="Foldi C."/>
            <person name="Dima B."/>
            <person name="Sanchez-Garcia M."/>
            <person name="Sanchez-Ramirez S."/>
            <person name="Szollosi G.J."/>
            <person name="Szarkandi J.G."/>
            <person name="Papp V."/>
            <person name="Albert L."/>
            <person name="Andreopoulos W."/>
            <person name="Angelini C."/>
            <person name="Antonin V."/>
            <person name="Barry K.W."/>
            <person name="Bougher N.L."/>
            <person name="Buchanan P."/>
            <person name="Buyck B."/>
            <person name="Bense V."/>
            <person name="Catcheside P."/>
            <person name="Chovatia M."/>
            <person name="Cooper J."/>
            <person name="Damon W."/>
            <person name="Desjardin D."/>
            <person name="Finy P."/>
            <person name="Geml J."/>
            <person name="Haridas S."/>
            <person name="Hughes K."/>
            <person name="Justo A."/>
            <person name="Karasinski D."/>
            <person name="Kautmanova I."/>
            <person name="Kiss B."/>
            <person name="Kocsube S."/>
            <person name="Kotiranta H."/>
            <person name="LaButti K.M."/>
            <person name="Lechner B.E."/>
            <person name="Liimatainen K."/>
            <person name="Lipzen A."/>
            <person name="Lukacs Z."/>
            <person name="Mihaltcheva S."/>
            <person name="Morgado L.N."/>
            <person name="Niskanen T."/>
            <person name="Noordeloos M.E."/>
            <person name="Ohm R.A."/>
            <person name="Ortiz-Santana B."/>
            <person name="Ovrebo C."/>
            <person name="Racz N."/>
            <person name="Riley R."/>
            <person name="Savchenko A."/>
            <person name="Shiryaev A."/>
            <person name="Soop K."/>
            <person name="Spirin V."/>
            <person name="Szebenyi C."/>
            <person name="Tomsovsky M."/>
            <person name="Tulloss R.E."/>
            <person name="Uehling J."/>
            <person name="Grigoriev I.V."/>
            <person name="Vagvolgyi C."/>
            <person name="Papp T."/>
            <person name="Martin F.M."/>
            <person name="Miettinen O."/>
            <person name="Hibbett D.S."/>
            <person name="Nagy L.G."/>
        </authorList>
    </citation>
    <scope>NUCLEOTIDE SEQUENCE [LARGE SCALE GENOMIC DNA]</scope>
    <source>
        <strain evidence="8 9">CBS 309.79</strain>
    </source>
</reference>
<dbReference type="PROSITE" id="PS00463">
    <property type="entry name" value="ZN2_CY6_FUNGAL_1"/>
    <property type="match status" value="1"/>
</dbReference>
<dbReference type="SMART" id="SM00066">
    <property type="entry name" value="GAL4"/>
    <property type="match status" value="1"/>
</dbReference>
<dbReference type="SUPFAM" id="SSF57701">
    <property type="entry name" value="Zn2/Cys6 DNA-binding domain"/>
    <property type="match status" value="1"/>
</dbReference>
<proteinExistence type="predicted"/>
<dbReference type="Pfam" id="PF04082">
    <property type="entry name" value="Fungal_trans"/>
    <property type="match status" value="1"/>
</dbReference>
<evidence type="ECO:0000256" key="3">
    <source>
        <dbReference type="ARBA" id="ARBA00023015"/>
    </source>
</evidence>
<dbReference type="InterPro" id="IPR050815">
    <property type="entry name" value="TF_fung"/>
</dbReference>
<name>A0A5C3QJQ7_9AGAR</name>
<dbReference type="Gene3D" id="4.10.240.10">
    <property type="entry name" value="Zn(2)-C6 fungal-type DNA-binding domain"/>
    <property type="match status" value="1"/>
</dbReference>
<dbReference type="GO" id="GO:0003677">
    <property type="term" value="F:DNA binding"/>
    <property type="evidence" value="ECO:0007669"/>
    <property type="project" value="InterPro"/>
</dbReference>
<dbReference type="PANTHER" id="PTHR47338:SF5">
    <property type="entry name" value="ZN(II)2CYS6 TRANSCRIPTION FACTOR (EUROFUNG)"/>
    <property type="match status" value="1"/>
</dbReference>
<dbReference type="Proteomes" id="UP000305067">
    <property type="component" value="Unassembled WGS sequence"/>
</dbReference>
<evidence type="ECO:0000256" key="2">
    <source>
        <dbReference type="ARBA" id="ARBA00022723"/>
    </source>
</evidence>
<feature type="domain" description="Zn(2)-C6 fungal-type" evidence="7">
    <location>
        <begin position="30"/>
        <end position="59"/>
    </location>
</feature>
<accession>A0A5C3QJQ7</accession>
<dbReference type="GO" id="GO:0005634">
    <property type="term" value="C:nucleus"/>
    <property type="evidence" value="ECO:0007669"/>
    <property type="project" value="UniProtKB-SubCell"/>
</dbReference>
<dbReference type="PANTHER" id="PTHR47338">
    <property type="entry name" value="ZN(II)2CYS6 TRANSCRIPTION FACTOR (EUROFUNG)-RELATED"/>
    <property type="match status" value="1"/>
</dbReference>
<feature type="compositionally biased region" description="Low complexity" evidence="6">
    <location>
        <begin position="576"/>
        <end position="587"/>
    </location>
</feature>
<protein>
    <submittedName>
        <fullName evidence="8">Fungal-specific transcription factor domain-containing protein</fullName>
    </submittedName>
</protein>
<comment type="subcellular location">
    <subcellularLocation>
        <location evidence="1">Nucleus</location>
    </subcellularLocation>
</comment>
<dbReference type="InterPro" id="IPR007219">
    <property type="entry name" value="XnlR_reg_dom"/>
</dbReference>
<keyword evidence="3" id="KW-0805">Transcription regulation</keyword>
<evidence type="ECO:0000256" key="4">
    <source>
        <dbReference type="ARBA" id="ARBA00023163"/>
    </source>
</evidence>
<dbReference type="Pfam" id="PF00172">
    <property type="entry name" value="Zn_clus"/>
    <property type="match status" value="1"/>
</dbReference>
<organism evidence="8 9">
    <name type="scientific">Pterulicium gracile</name>
    <dbReference type="NCBI Taxonomy" id="1884261"/>
    <lineage>
        <taxon>Eukaryota</taxon>
        <taxon>Fungi</taxon>
        <taxon>Dikarya</taxon>
        <taxon>Basidiomycota</taxon>
        <taxon>Agaricomycotina</taxon>
        <taxon>Agaricomycetes</taxon>
        <taxon>Agaricomycetidae</taxon>
        <taxon>Agaricales</taxon>
        <taxon>Pleurotineae</taxon>
        <taxon>Pterulaceae</taxon>
        <taxon>Pterulicium</taxon>
    </lineage>
</organism>
<evidence type="ECO:0000256" key="6">
    <source>
        <dbReference type="SAM" id="MobiDB-lite"/>
    </source>
</evidence>
<feature type="compositionally biased region" description="Polar residues" evidence="6">
    <location>
        <begin position="637"/>
        <end position="648"/>
    </location>
</feature>
<dbReference type="CDD" id="cd12148">
    <property type="entry name" value="fungal_TF_MHR"/>
    <property type="match status" value="1"/>
</dbReference>
<dbReference type="GO" id="GO:0000981">
    <property type="term" value="F:DNA-binding transcription factor activity, RNA polymerase II-specific"/>
    <property type="evidence" value="ECO:0007669"/>
    <property type="project" value="InterPro"/>
</dbReference>
<feature type="compositionally biased region" description="Low complexity" evidence="6">
    <location>
        <begin position="89"/>
        <end position="103"/>
    </location>
</feature>
<evidence type="ECO:0000256" key="1">
    <source>
        <dbReference type="ARBA" id="ARBA00004123"/>
    </source>
</evidence>
<dbReference type="AlphaFoldDB" id="A0A5C3QJQ7"/>
<evidence type="ECO:0000256" key="5">
    <source>
        <dbReference type="ARBA" id="ARBA00023242"/>
    </source>
</evidence>
<keyword evidence="9" id="KW-1185">Reference proteome</keyword>
<feature type="region of interest" description="Disordered" evidence="6">
    <location>
        <begin position="538"/>
        <end position="648"/>
    </location>
</feature>
<evidence type="ECO:0000313" key="9">
    <source>
        <dbReference type="Proteomes" id="UP000305067"/>
    </source>
</evidence>
<dbReference type="EMBL" id="ML178823">
    <property type="protein sequence ID" value="TFL02002.1"/>
    <property type="molecule type" value="Genomic_DNA"/>
</dbReference>
<keyword evidence="4" id="KW-0804">Transcription</keyword>
<evidence type="ECO:0000313" key="8">
    <source>
        <dbReference type="EMBL" id="TFL02002.1"/>
    </source>
</evidence>
<dbReference type="CDD" id="cd00067">
    <property type="entry name" value="GAL4"/>
    <property type="match status" value="1"/>
</dbReference>
<dbReference type="GO" id="GO:0006351">
    <property type="term" value="P:DNA-templated transcription"/>
    <property type="evidence" value="ECO:0007669"/>
    <property type="project" value="InterPro"/>
</dbReference>
<dbReference type="InterPro" id="IPR036864">
    <property type="entry name" value="Zn2-C6_fun-type_DNA-bd_sf"/>
</dbReference>
<keyword evidence="2" id="KW-0479">Metal-binding</keyword>
<feature type="region of interest" description="Disordered" evidence="6">
    <location>
        <begin position="63"/>
        <end position="150"/>
    </location>
</feature>
<gene>
    <name evidence="8" type="ORF">BDV98DRAFT_603981</name>
</gene>
<dbReference type="PROSITE" id="PS50048">
    <property type="entry name" value="ZN2_CY6_FUNGAL_2"/>
    <property type="match status" value="1"/>
</dbReference>
<sequence length="725" mass="79704">MNSGRSSRQSESGSEYSFVKAPKRKRLAKACDACHKSKRRCDGTSPCGNCYYTSKTCTYTDAAGRTVPAPRDKPGPTTAGVEGGGLGESWSNTAASSSSAVNNIVGAEESTTSSKRRRASPADDPETAGTEDVVLSPAPGTHLGDRSGSPRRLLDPSLTWELVNLFFTHCNPYLLFIHRPTFFQALSTGTLPQYLLYAVCALGAPISRRPRLRTEPSRMAGKDFGQEALSLMFDGAGRLICPRNLETVQALCLIRVHTVRLRAYDPKYHELALQMLRTLGMYDQVDEDNLPSKMALERECLRRVFWHMYCTNLRDAMYARMPLMFREADSDLLTMRMPIDESAFQFALRSLPPPEYLQSAPPSSQPSEFAHFIRIVKLKNNIEHILNPQIGRDPEADPFSALGACERGVMAWESALPEGLRYNEDNRQVHVSMLETSASTIAWLFFAMHLHHSSSALALNCAKQTTLRDSRWEPRWAESRIENILDLLGGRAKHTYILPVSIWSLRRYCNVDSSRLHDLLAQTEDVWGINPIAQTEDTPLCPPSQLLPPSQGATAFSPSPLPSSTPLRYPHPTADPQSQLSHPSSSSIYTLPSRPPPPPIHPHSHNNPSSRGILSTSGTHPHAHLYHLPTHDPPSPQQNEVSDSANQSLSLPSLKASGLLNLDVDSWHTGRPGGPAMMPLSVNPNDPQEGEYGGVQRGVGEGGGSFGLYANGLPVGMPWLANEGR</sequence>
<dbReference type="GO" id="GO:0008270">
    <property type="term" value="F:zinc ion binding"/>
    <property type="evidence" value="ECO:0007669"/>
    <property type="project" value="InterPro"/>
</dbReference>
<dbReference type="STRING" id="1884261.A0A5C3QJQ7"/>
<dbReference type="InterPro" id="IPR001138">
    <property type="entry name" value="Zn2Cys6_DnaBD"/>
</dbReference>